<accession>A0A0E9T4Q7</accession>
<dbReference type="EMBL" id="GBXM01059978">
    <property type="protein sequence ID" value="JAH48599.1"/>
    <property type="molecule type" value="Transcribed_RNA"/>
</dbReference>
<proteinExistence type="predicted"/>
<keyword evidence="1" id="KW-1133">Transmembrane helix</keyword>
<reference evidence="2" key="2">
    <citation type="journal article" date="2015" name="Fish Shellfish Immunol.">
        <title>Early steps in the European eel (Anguilla anguilla)-Vibrio vulnificus interaction in the gills: Role of the RtxA13 toxin.</title>
        <authorList>
            <person name="Callol A."/>
            <person name="Pajuelo D."/>
            <person name="Ebbesson L."/>
            <person name="Teles M."/>
            <person name="MacKenzie S."/>
            <person name="Amaro C."/>
        </authorList>
    </citation>
    <scope>NUCLEOTIDE SEQUENCE</scope>
</reference>
<evidence type="ECO:0000313" key="2">
    <source>
        <dbReference type="EMBL" id="JAH48599.1"/>
    </source>
</evidence>
<keyword evidence="1" id="KW-0812">Transmembrane</keyword>
<dbReference type="AlphaFoldDB" id="A0A0E9T4Q7"/>
<reference evidence="2" key="1">
    <citation type="submission" date="2014-11" db="EMBL/GenBank/DDBJ databases">
        <authorList>
            <person name="Amaro Gonzalez C."/>
        </authorList>
    </citation>
    <scope>NUCLEOTIDE SEQUENCE</scope>
</reference>
<organism evidence="2">
    <name type="scientific">Anguilla anguilla</name>
    <name type="common">European freshwater eel</name>
    <name type="synonym">Muraena anguilla</name>
    <dbReference type="NCBI Taxonomy" id="7936"/>
    <lineage>
        <taxon>Eukaryota</taxon>
        <taxon>Metazoa</taxon>
        <taxon>Chordata</taxon>
        <taxon>Craniata</taxon>
        <taxon>Vertebrata</taxon>
        <taxon>Euteleostomi</taxon>
        <taxon>Actinopterygii</taxon>
        <taxon>Neopterygii</taxon>
        <taxon>Teleostei</taxon>
        <taxon>Anguilliformes</taxon>
        <taxon>Anguillidae</taxon>
        <taxon>Anguilla</taxon>
    </lineage>
</organism>
<name>A0A0E9T4Q7_ANGAN</name>
<protein>
    <submittedName>
        <fullName evidence="2">Uncharacterized protein</fullName>
    </submittedName>
</protein>
<evidence type="ECO:0000256" key="1">
    <source>
        <dbReference type="SAM" id="Phobius"/>
    </source>
</evidence>
<feature type="transmembrane region" description="Helical" evidence="1">
    <location>
        <begin position="15"/>
        <end position="36"/>
    </location>
</feature>
<sequence length="37" mass="4256">MFLVTGGACVCFSEFSFLLPFSSFLWALLCWVNGLWY</sequence>
<keyword evidence="1" id="KW-0472">Membrane</keyword>